<comment type="subunit">
    <text evidence="6">Interacts with PSMC1, PSMC2, PSMD1 and PSMD6. Part of transient complex containing PSMD5, PSMC2, PSMC1 and PSMD2 formed during the assembly of the 26S proteasome.</text>
</comment>
<dbReference type="Gene3D" id="1.25.10.10">
    <property type="entry name" value="Leucine-rich Repeat Variant"/>
    <property type="match status" value="2"/>
</dbReference>
<dbReference type="PANTHER" id="PTHR13554:SF10">
    <property type="entry name" value="26S PROTEASOME NON-ATPASE REGULATORY SUBUNIT 5"/>
    <property type="match status" value="1"/>
</dbReference>
<dbReference type="Pfam" id="PF10508">
    <property type="entry name" value="Proteasom_PSMB"/>
    <property type="match status" value="1"/>
</dbReference>
<organism evidence="7 8">
    <name type="scientific">Ameiurus melas</name>
    <name type="common">Black bullhead</name>
    <name type="synonym">Silurus melas</name>
    <dbReference type="NCBI Taxonomy" id="219545"/>
    <lineage>
        <taxon>Eukaryota</taxon>
        <taxon>Metazoa</taxon>
        <taxon>Chordata</taxon>
        <taxon>Craniata</taxon>
        <taxon>Vertebrata</taxon>
        <taxon>Euteleostomi</taxon>
        <taxon>Actinopterygii</taxon>
        <taxon>Neopterygii</taxon>
        <taxon>Teleostei</taxon>
        <taxon>Ostariophysi</taxon>
        <taxon>Siluriformes</taxon>
        <taxon>Ictaluridae</taxon>
        <taxon>Ameiurus</taxon>
    </lineage>
</organism>
<keyword evidence="8" id="KW-1185">Reference proteome</keyword>
<comment type="similarity">
    <text evidence="1">Belongs to the proteasome subunit S5B/HSM3 family.</text>
</comment>
<evidence type="ECO:0000256" key="5">
    <source>
        <dbReference type="ARBA" id="ARBA00055861"/>
    </source>
</evidence>
<gene>
    <name evidence="7" type="ORF">AMELA_G00202710</name>
</gene>
<proteinExistence type="inferred from homology"/>
<evidence type="ECO:0000256" key="3">
    <source>
        <dbReference type="ARBA" id="ARBA00022990"/>
    </source>
</evidence>
<name>A0A7J6A4T9_AMEME</name>
<dbReference type="AlphaFoldDB" id="A0A7J6A4T9"/>
<evidence type="ECO:0000313" key="8">
    <source>
        <dbReference type="Proteomes" id="UP000593565"/>
    </source>
</evidence>
<evidence type="ECO:0000313" key="7">
    <source>
        <dbReference type="EMBL" id="KAF4076979.1"/>
    </source>
</evidence>
<dbReference type="SUPFAM" id="SSF48371">
    <property type="entry name" value="ARM repeat"/>
    <property type="match status" value="1"/>
</dbReference>
<sequence>MAASFDSLLAEVAAAEDPVEALRSLRTAVFAAPVSAFRETLSVAQLGIIFSLLNTDDKEQVEVCVEILGRVLEVLDPARLARDCRAELQSGLAHPDNSVKVLALTQIGRAVSDAAGISEVMNNPEILHEVIQCIGAESISISKKAISALSKLSGTKAGLDALFRSDLLKKLQDVMAISDIVRYRVYELVVEISAVSPVSLGYCASSSFVSKLLEELTGDDVLIRATAIEMVTSLAKSQHGRQYLAQQGIMDKISNMIVGADSDPLSSFYLPGLVKFFGNLAIMDSPQQVCENYPAFLNMVFAMAVSPDSTQIPVALDTLGVLGGTVEGKQVLHKTGEQFSTVIKRMSRLAQDGATDLRVRSLEAIAQLLTLPVEQQTDDLLLLTESWFCSLSSEPLEMIRSISTQPFPELHCSALRIFTAIACQAWAQRMMISSPGFAEWVMERSVSKGKEAKDCKFQLVCALLSSSSTQEIFGAQNYLKLKTYQKEGPYFVTAIATVTTEGAD</sequence>
<dbReference type="PANTHER" id="PTHR13554">
    <property type="entry name" value="26S PROTEASOME NON-ATPASE REGULATORY SUBUNIT 5-RELATED"/>
    <property type="match status" value="1"/>
</dbReference>
<evidence type="ECO:0000256" key="2">
    <source>
        <dbReference type="ARBA" id="ARBA00014933"/>
    </source>
</evidence>
<reference evidence="7 8" key="1">
    <citation type="submission" date="2020-02" db="EMBL/GenBank/DDBJ databases">
        <title>A chromosome-scale genome assembly of the black bullhead catfish (Ameiurus melas).</title>
        <authorList>
            <person name="Wen M."/>
            <person name="Zham M."/>
            <person name="Cabau C."/>
            <person name="Klopp C."/>
            <person name="Donnadieu C."/>
            <person name="Roques C."/>
            <person name="Bouchez O."/>
            <person name="Lampietro C."/>
            <person name="Jouanno E."/>
            <person name="Herpin A."/>
            <person name="Louis A."/>
            <person name="Berthelot C."/>
            <person name="Parey E."/>
            <person name="Roest-Crollius H."/>
            <person name="Braasch I."/>
            <person name="Postlethwait J."/>
            <person name="Robinson-Rechavi M."/>
            <person name="Echchiki A."/>
            <person name="Begum T."/>
            <person name="Montfort J."/>
            <person name="Schartl M."/>
            <person name="Bobe J."/>
            <person name="Guiguen Y."/>
        </authorList>
    </citation>
    <scope>NUCLEOTIDE SEQUENCE [LARGE SCALE GENOMIC DNA]</scope>
    <source>
        <strain evidence="7">M_S1</strain>
        <tissue evidence="7">Blood</tissue>
    </source>
</reference>
<keyword evidence="3" id="KW-0007">Acetylation</keyword>
<dbReference type="GO" id="GO:0043248">
    <property type="term" value="P:proteasome assembly"/>
    <property type="evidence" value="ECO:0007669"/>
    <property type="project" value="InterPro"/>
</dbReference>
<keyword evidence="4" id="KW-0143">Chaperone</keyword>
<dbReference type="InterPro" id="IPR016024">
    <property type="entry name" value="ARM-type_fold"/>
</dbReference>
<dbReference type="InterPro" id="IPR011989">
    <property type="entry name" value="ARM-like"/>
</dbReference>
<evidence type="ECO:0000256" key="4">
    <source>
        <dbReference type="ARBA" id="ARBA00023186"/>
    </source>
</evidence>
<dbReference type="FunFam" id="1.25.10.10:FF:000208">
    <property type="entry name" value="26S proteasome non-ATPase regulatory subunit 5"/>
    <property type="match status" value="1"/>
</dbReference>
<dbReference type="InterPro" id="IPR019538">
    <property type="entry name" value="PSMD5"/>
</dbReference>
<comment type="function">
    <text evidence="5">Acts as a chaperone during the assembly of the 26S proteasome, specifically of the base subcomplex of the PA700/19S regulatory complex (RC). In the initial step of the base subcomplex assembly is part of an intermediate PSMD5:PSMC2:PSMC1:PSMD2 module which probably assembles with a PSMD10:PSMC4:PSMC5:PAAF1 module followed by dissociation of PSMD5.</text>
</comment>
<protein>
    <recommendedName>
        <fullName evidence="2">26S proteasome non-ATPase regulatory subunit 5</fullName>
    </recommendedName>
</protein>
<dbReference type="Proteomes" id="UP000593565">
    <property type="component" value="Unassembled WGS sequence"/>
</dbReference>
<comment type="caution">
    <text evidence="7">The sequence shown here is derived from an EMBL/GenBank/DDBJ whole genome shotgun (WGS) entry which is preliminary data.</text>
</comment>
<dbReference type="EMBL" id="JAAGNN010000018">
    <property type="protein sequence ID" value="KAF4076979.1"/>
    <property type="molecule type" value="Genomic_DNA"/>
</dbReference>
<dbReference type="GO" id="GO:0005829">
    <property type="term" value="C:cytosol"/>
    <property type="evidence" value="ECO:0007669"/>
    <property type="project" value="TreeGrafter"/>
</dbReference>
<evidence type="ECO:0000256" key="1">
    <source>
        <dbReference type="ARBA" id="ARBA00006823"/>
    </source>
</evidence>
<evidence type="ECO:0000256" key="6">
    <source>
        <dbReference type="ARBA" id="ARBA00064552"/>
    </source>
</evidence>
<accession>A0A7J6A4T9</accession>